<keyword evidence="1" id="KW-0175">Coiled coil</keyword>
<comment type="caution">
    <text evidence="3">The sequence shown here is derived from an EMBL/GenBank/DDBJ whole genome shotgun (WGS) entry which is preliminary data.</text>
</comment>
<evidence type="ECO:0000313" key="4">
    <source>
        <dbReference type="Proteomes" id="UP001208570"/>
    </source>
</evidence>
<dbReference type="AlphaFoldDB" id="A0AAD9K9L3"/>
<feature type="region of interest" description="Disordered" evidence="2">
    <location>
        <begin position="402"/>
        <end position="441"/>
    </location>
</feature>
<evidence type="ECO:0000256" key="1">
    <source>
        <dbReference type="SAM" id="Coils"/>
    </source>
</evidence>
<feature type="compositionally biased region" description="Polar residues" evidence="2">
    <location>
        <begin position="27"/>
        <end position="36"/>
    </location>
</feature>
<keyword evidence="4" id="KW-1185">Reference proteome</keyword>
<feature type="compositionally biased region" description="Basic and acidic residues" evidence="2">
    <location>
        <begin position="412"/>
        <end position="428"/>
    </location>
</feature>
<evidence type="ECO:0000313" key="3">
    <source>
        <dbReference type="EMBL" id="KAK2167091.1"/>
    </source>
</evidence>
<organism evidence="3 4">
    <name type="scientific">Paralvinella palmiformis</name>
    <dbReference type="NCBI Taxonomy" id="53620"/>
    <lineage>
        <taxon>Eukaryota</taxon>
        <taxon>Metazoa</taxon>
        <taxon>Spiralia</taxon>
        <taxon>Lophotrochozoa</taxon>
        <taxon>Annelida</taxon>
        <taxon>Polychaeta</taxon>
        <taxon>Sedentaria</taxon>
        <taxon>Canalipalpata</taxon>
        <taxon>Terebellida</taxon>
        <taxon>Terebelliformia</taxon>
        <taxon>Alvinellidae</taxon>
        <taxon>Paralvinella</taxon>
    </lineage>
</organism>
<dbReference type="EMBL" id="JAODUP010000032">
    <property type="protein sequence ID" value="KAK2167091.1"/>
    <property type="molecule type" value="Genomic_DNA"/>
</dbReference>
<reference evidence="3" key="1">
    <citation type="journal article" date="2023" name="Mol. Biol. Evol.">
        <title>Third-Generation Sequencing Reveals the Adaptive Role of the Epigenome in Three Deep-Sea Polychaetes.</title>
        <authorList>
            <person name="Perez M."/>
            <person name="Aroh O."/>
            <person name="Sun Y."/>
            <person name="Lan Y."/>
            <person name="Juniper S.K."/>
            <person name="Young C.R."/>
            <person name="Angers B."/>
            <person name="Qian P.Y."/>
        </authorList>
    </citation>
    <scope>NUCLEOTIDE SEQUENCE</scope>
    <source>
        <strain evidence="3">P08H-3</strain>
    </source>
</reference>
<feature type="region of interest" description="Disordered" evidence="2">
    <location>
        <begin position="323"/>
        <end position="386"/>
    </location>
</feature>
<evidence type="ECO:0000256" key="2">
    <source>
        <dbReference type="SAM" id="MobiDB-lite"/>
    </source>
</evidence>
<sequence length="591" mass="67408">MKLKDFFFSTLPRSRKSKRKQSKSSSGEQNGATSSPETDDVIIRNHVLRTDVANANCRKNDRSSPSAKCAPGQNVSYNHQLVSADFRYFCDDNSNSYTNPFGYNTLSKTPSNTSESGFEDGYDHHIGHHEVIIPKPDILTDSFATFPRERTRIKTNPWVTTHANSMASSIHGQVSSDATHGVRAASPYYVTPSSLYGSSHDSCNYSHYHDSYYPDSSSGSSIAPDSSVPHSPLVEDVAEKVQSREYYENCDIKQEGVLEGGDLVINLNTGDIYVKSAPIFAPVDFRYEEDLDATLERDLGRQKMKSRRKRDERKCYYLTQDDLSANGGESTRDPEDFVTSYAGSFSNDSDSDVEDKDGTLTRDQGSLQCCHQPPNRHVSRNRASRPRKYRMDAILRQQSSNVPPIYSPYATDSRDTYRSTSDERRHYTESQIPDVGQPKEAADSAYDSSTLSSVTCFDRGEPIDDYRYWPITLPGATHRNRKSAKSDVPDRRSLEEIRYSLREKVDRLRAEKIIVDEKVKQAKQEDELRRQEKVRIEQEVTSLRRHVLLRTLQELKANLEDQSRRLQEAYDDVIDMQWMNARLRRLRNTTL</sequence>
<gene>
    <name evidence="3" type="ORF">LSH36_32g15020</name>
</gene>
<dbReference type="Proteomes" id="UP001208570">
    <property type="component" value="Unassembled WGS sequence"/>
</dbReference>
<name>A0AAD9K9L3_9ANNE</name>
<feature type="coiled-coil region" evidence="1">
    <location>
        <begin position="491"/>
        <end position="576"/>
    </location>
</feature>
<protein>
    <submittedName>
        <fullName evidence="3">Uncharacterized protein</fullName>
    </submittedName>
</protein>
<feature type="compositionally biased region" description="Basic residues" evidence="2">
    <location>
        <begin position="13"/>
        <end position="22"/>
    </location>
</feature>
<accession>A0AAD9K9L3</accession>
<proteinExistence type="predicted"/>
<feature type="region of interest" description="Disordered" evidence="2">
    <location>
        <begin position="1"/>
        <end position="42"/>
    </location>
</feature>
<feature type="compositionally biased region" description="Basic residues" evidence="2">
    <location>
        <begin position="377"/>
        <end position="386"/>
    </location>
</feature>